<accession>A0A8F9XFK7</accession>
<keyword evidence="3" id="KW-1185">Reference proteome</keyword>
<protein>
    <submittedName>
        <fullName evidence="2">Uncharacterized protein</fullName>
    </submittedName>
</protein>
<reference evidence="2" key="1">
    <citation type="submission" date="2021-08" db="EMBL/GenBank/DDBJ databases">
        <title>Genome of a novel bacterium of the phylum Verrucomicrobia, Oleiharenicola sp. KSB-15.</title>
        <authorList>
            <person name="Chung J.-H."/>
            <person name="Ahn J.-H."/>
            <person name="Yoon Y."/>
            <person name="Kim D.-Y."/>
            <person name="An S.-H."/>
            <person name="Park I."/>
            <person name="Yeon J."/>
        </authorList>
    </citation>
    <scope>NUCLEOTIDE SEQUENCE</scope>
    <source>
        <strain evidence="2">KSB-15</strain>
    </source>
</reference>
<keyword evidence="1" id="KW-0472">Membrane</keyword>
<dbReference type="RefSeq" id="WP_220161306.1">
    <property type="nucleotide sequence ID" value="NZ_CP080507.1"/>
</dbReference>
<dbReference type="EMBL" id="CP080507">
    <property type="protein sequence ID" value="QYM78202.1"/>
    <property type="molecule type" value="Genomic_DNA"/>
</dbReference>
<keyword evidence="1" id="KW-1133">Transmembrane helix</keyword>
<name>A0A8F9XFK7_9BACT</name>
<keyword evidence="1" id="KW-0812">Transmembrane</keyword>
<feature type="transmembrane region" description="Helical" evidence="1">
    <location>
        <begin position="37"/>
        <end position="55"/>
    </location>
</feature>
<evidence type="ECO:0000256" key="1">
    <source>
        <dbReference type="SAM" id="Phobius"/>
    </source>
</evidence>
<dbReference type="KEGG" id="ole:K0B96_12945"/>
<gene>
    <name evidence="2" type="ORF">K0B96_12945</name>
</gene>
<feature type="transmembrane region" description="Helical" evidence="1">
    <location>
        <begin position="12"/>
        <end position="31"/>
    </location>
</feature>
<proteinExistence type="predicted"/>
<organism evidence="2 3">
    <name type="scientific">Horticoccus luteus</name>
    <dbReference type="NCBI Taxonomy" id="2862869"/>
    <lineage>
        <taxon>Bacteria</taxon>
        <taxon>Pseudomonadati</taxon>
        <taxon>Verrucomicrobiota</taxon>
        <taxon>Opitutia</taxon>
        <taxon>Opitutales</taxon>
        <taxon>Opitutaceae</taxon>
        <taxon>Horticoccus</taxon>
    </lineage>
</organism>
<dbReference type="AlphaFoldDB" id="A0A8F9XFK7"/>
<evidence type="ECO:0000313" key="2">
    <source>
        <dbReference type="EMBL" id="QYM78202.1"/>
    </source>
</evidence>
<sequence length="65" mass="6824">MKRIIQKNTLVRCRWRGLTAAAVGLGIGWAISKSLGVAMGCAIGTGVTAAMLAAGRNEENQARRP</sequence>
<evidence type="ECO:0000313" key="3">
    <source>
        <dbReference type="Proteomes" id="UP000825051"/>
    </source>
</evidence>
<dbReference type="Proteomes" id="UP000825051">
    <property type="component" value="Chromosome"/>
</dbReference>